<evidence type="ECO:0000256" key="1">
    <source>
        <dbReference type="ARBA" id="ARBA00023125"/>
    </source>
</evidence>
<evidence type="ECO:0000313" key="5">
    <source>
        <dbReference type="Proteomes" id="UP000253817"/>
    </source>
</evidence>
<dbReference type="Gene3D" id="1.10.260.40">
    <property type="entry name" value="lambda repressor-like DNA-binding domains"/>
    <property type="match status" value="1"/>
</dbReference>
<proteinExistence type="predicted"/>
<name>A0A3N0IZ48_9ACTN</name>
<evidence type="ECO:0000313" key="6">
    <source>
        <dbReference type="Proteomes" id="UP000270112"/>
    </source>
</evidence>
<dbReference type="Pfam" id="PF01381">
    <property type="entry name" value="HTH_3"/>
    <property type="match status" value="1"/>
</dbReference>
<dbReference type="Proteomes" id="UP000270112">
    <property type="component" value="Unassembled WGS sequence"/>
</dbReference>
<evidence type="ECO:0000259" key="2">
    <source>
        <dbReference type="PROSITE" id="PS50943"/>
    </source>
</evidence>
<dbReference type="PANTHER" id="PTHR46558">
    <property type="entry name" value="TRACRIPTIONAL REGULATORY PROTEIN-RELATED-RELATED"/>
    <property type="match status" value="1"/>
</dbReference>
<dbReference type="SMART" id="SM00530">
    <property type="entry name" value="HTH_XRE"/>
    <property type="match status" value="1"/>
</dbReference>
<dbReference type="InterPro" id="IPR001387">
    <property type="entry name" value="Cro/C1-type_HTH"/>
</dbReference>
<accession>A0A3N0IZ48</accession>
<dbReference type="PANTHER" id="PTHR46558:SF13">
    <property type="entry name" value="HTH-TYPE TRANSCRIPTIONAL REGULATOR IMMR"/>
    <property type="match status" value="1"/>
</dbReference>
<reference evidence="3 5" key="1">
    <citation type="journal article" date="2018" name="Elife">
        <title>Discovery and characterization of a prevalent human gut bacterial enzyme sufficient for the inactivation of a family of plant toxins.</title>
        <authorList>
            <person name="Koppel N."/>
            <person name="Bisanz J.E."/>
            <person name="Pandelia M.E."/>
            <person name="Turnbaugh P.J."/>
            <person name="Balskus E.P."/>
        </authorList>
    </citation>
    <scope>NUCLEOTIDE SEQUENCE [LARGE SCALE GENOMIC DNA]</scope>
    <source>
        <strain evidence="3 5">DSM 16107</strain>
    </source>
</reference>
<sequence>MVGEKLQSLRRKQGMSQQEVADLLGVTRQTISNWESDQGAPALDKAAELARCYRVGLDDLVSDEVEVVTGPAEAAPGKDLHVLRSLVGASCQFMVESPEFMLSSMDAMGRTRTMRILDADENWIRVEYERSSGIGKKETVVQLIDVNVVSSITVVGEDS</sequence>
<protein>
    <submittedName>
        <fullName evidence="4">XRE family transcriptional regulator</fullName>
    </submittedName>
</protein>
<organism evidence="4 6">
    <name type="scientific">Eggerthella sinensis</name>
    <dbReference type="NCBI Taxonomy" id="242230"/>
    <lineage>
        <taxon>Bacteria</taxon>
        <taxon>Bacillati</taxon>
        <taxon>Actinomycetota</taxon>
        <taxon>Coriobacteriia</taxon>
        <taxon>Eggerthellales</taxon>
        <taxon>Eggerthellaceae</taxon>
        <taxon>Eggerthella</taxon>
    </lineage>
</organism>
<feature type="domain" description="HTH cro/C1-type" evidence="2">
    <location>
        <begin position="6"/>
        <end position="60"/>
    </location>
</feature>
<dbReference type="PROSITE" id="PS50943">
    <property type="entry name" value="HTH_CROC1"/>
    <property type="match status" value="1"/>
</dbReference>
<evidence type="ECO:0000313" key="3">
    <source>
        <dbReference type="EMBL" id="RDB67627.1"/>
    </source>
</evidence>
<reference evidence="6" key="2">
    <citation type="submission" date="2018-05" db="EMBL/GenBank/DDBJ databases">
        <title>Genome Sequencing of selected type strains of the family Eggerthellaceae.</title>
        <authorList>
            <person name="Danylec N."/>
            <person name="Stoll D.A."/>
            <person name="Doetsch A."/>
            <person name="Huch M."/>
        </authorList>
    </citation>
    <scope>NUCLEOTIDE SEQUENCE [LARGE SCALE GENOMIC DNA]</scope>
    <source>
        <strain evidence="6">DSM 16107</strain>
    </source>
</reference>
<dbReference type="AlphaFoldDB" id="A0A3N0IZ48"/>
<evidence type="ECO:0000313" key="4">
    <source>
        <dbReference type="EMBL" id="RNM41690.1"/>
    </source>
</evidence>
<keyword evidence="1" id="KW-0238">DNA-binding</keyword>
<dbReference type="InterPro" id="IPR010982">
    <property type="entry name" value="Lambda_DNA-bd_dom_sf"/>
</dbReference>
<reference evidence="4" key="3">
    <citation type="journal article" date="2019" name="Microbiol. Resour. Announc.">
        <title>Draft Genome Sequences of Type Strains of Gordonibacter faecihominis, Paraeggerthella hongkongensis, Parvibacter caecicola,Slackia equolifaciens, Slackia faecicanis, and Slackia isoflavoniconvertens.</title>
        <authorList>
            <person name="Danylec N."/>
            <person name="Stoll D.A."/>
            <person name="Dotsch A."/>
            <person name="Huch M."/>
        </authorList>
    </citation>
    <scope>NUCLEOTIDE SEQUENCE</scope>
    <source>
        <strain evidence="4">DSM 16107</strain>
    </source>
</reference>
<dbReference type="SUPFAM" id="SSF47413">
    <property type="entry name" value="lambda repressor-like DNA-binding domains"/>
    <property type="match status" value="1"/>
</dbReference>
<dbReference type="EMBL" id="PPTT01000023">
    <property type="protein sequence ID" value="RDB67627.1"/>
    <property type="molecule type" value="Genomic_DNA"/>
</dbReference>
<keyword evidence="5" id="KW-1185">Reference proteome</keyword>
<dbReference type="CDD" id="cd00093">
    <property type="entry name" value="HTH_XRE"/>
    <property type="match status" value="1"/>
</dbReference>
<dbReference type="Proteomes" id="UP000253817">
    <property type="component" value="Unassembled WGS sequence"/>
</dbReference>
<comment type="caution">
    <text evidence="4">The sequence shown here is derived from an EMBL/GenBank/DDBJ whole genome shotgun (WGS) entry which is preliminary data.</text>
</comment>
<gene>
    <name evidence="3" type="ORF">C1876_12590</name>
    <name evidence="4" type="ORF">DMP09_08445</name>
</gene>
<dbReference type="GO" id="GO:0003677">
    <property type="term" value="F:DNA binding"/>
    <property type="evidence" value="ECO:0007669"/>
    <property type="project" value="UniProtKB-KW"/>
</dbReference>
<dbReference type="RefSeq" id="WP_114547069.1">
    <property type="nucleotide sequence ID" value="NZ_CATYLB010000009.1"/>
</dbReference>
<dbReference type="OrthoDB" id="5114244at2"/>
<dbReference type="EMBL" id="QICC01000029">
    <property type="protein sequence ID" value="RNM41690.1"/>
    <property type="molecule type" value="Genomic_DNA"/>
</dbReference>